<keyword evidence="3" id="KW-1185">Reference proteome</keyword>
<evidence type="ECO:0000256" key="1">
    <source>
        <dbReference type="SAM" id="MobiDB-lite"/>
    </source>
</evidence>
<proteinExistence type="predicted"/>
<dbReference type="Proteomes" id="UP000595437">
    <property type="component" value="Chromosome 18"/>
</dbReference>
<evidence type="ECO:0000313" key="3">
    <source>
        <dbReference type="Proteomes" id="UP000595437"/>
    </source>
</evidence>
<sequence length="59" mass="6822">MKEIRRGRREGRPGRGHARGLQRVRNHVDKGRRTRLICHDGVQKKTAQNVYFNNPSSLG</sequence>
<feature type="compositionally biased region" description="Basic residues" evidence="1">
    <location>
        <begin position="1"/>
        <end position="25"/>
    </location>
</feature>
<accession>A0A7T8GNS7</accession>
<name>A0A7T8GNS7_CALRO</name>
<gene>
    <name evidence="2" type="ORF">FKW44_023306</name>
</gene>
<dbReference type="AlphaFoldDB" id="A0A7T8GNS7"/>
<organism evidence="2 3">
    <name type="scientific">Caligus rogercresseyi</name>
    <name type="common">Sea louse</name>
    <dbReference type="NCBI Taxonomy" id="217165"/>
    <lineage>
        <taxon>Eukaryota</taxon>
        <taxon>Metazoa</taxon>
        <taxon>Ecdysozoa</taxon>
        <taxon>Arthropoda</taxon>
        <taxon>Crustacea</taxon>
        <taxon>Multicrustacea</taxon>
        <taxon>Hexanauplia</taxon>
        <taxon>Copepoda</taxon>
        <taxon>Siphonostomatoida</taxon>
        <taxon>Caligidae</taxon>
        <taxon>Caligus</taxon>
    </lineage>
</organism>
<reference evidence="3" key="1">
    <citation type="submission" date="2021-01" db="EMBL/GenBank/DDBJ databases">
        <title>Caligus Genome Assembly.</title>
        <authorList>
            <person name="Gallardo-Escarate C."/>
        </authorList>
    </citation>
    <scope>NUCLEOTIDE SEQUENCE [LARGE SCALE GENOMIC DNA]</scope>
</reference>
<feature type="region of interest" description="Disordered" evidence="1">
    <location>
        <begin position="1"/>
        <end position="32"/>
    </location>
</feature>
<dbReference type="EMBL" id="CP045907">
    <property type="protein sequence ID" value="QQP35158.1"/>
    <property type="molecule type" value="Genomic_DNA"/>
</dbReference>
<evidence type="ECO:0000313" key="2">
    <source>
        <dbReference type="EMBL" id="QQP35158.1"/>
    </source>
</evidence>
<protein>
    <submittedName>
        <fullName evidence="2">Uncharacterized protein</fullName>
    </submittedName>
</protein>